<keyword evidence="1" id="KW-0479">Metal-binding</keyword>
<comment type="caution">
    <text evidence="3">The sequence shown here is derived from an EMBL/GenBank/DDBJ whole genome shotgun (WGS) entry which is preliminary data.</text>
</comment>
<feature type="domain" description="C2H2-type" evidence="2">
    <location>
        <begin position="6"/>
        <end position="34"/>
    </location>
</feature>
<evidence type="ECO:0000313" key="4">
    <source>
        <dbReference type="Proteomes" id="UP000499080"/>
    </source>
</evidence>
<gene>
    <name evidence="3" type="ORF">AVEN_249540_1</name>
</gene>
<sequence length="221" mass="24248">MATAGFTCLHCSKWFKSKIGLGVHMQSQHREQYEATIQIPKSKTRRSSEELALMAMSEATLIKQGKTLEINTSLLSQFPNRTREAIKGQRRQLKYKNLVKEYVQSGVPSASQAATVPLSSATSDLSDSSLTSNLSSTSSLVLSGELQKTRPLTRRQKRIAEIQAQDSLPVKPPDPHIVELSVSSDSSDDVIESHDLTLSFVDPLSEFNSETVSSVGWLVGV</sequence>
<dbReference type="SUPFAM" id="SSF57667">
    <property type="entry name" value="beta-beta-alpha zinc fingers"/>
    <property type="match status" value="1"/>
</dbReference>
<organism evidence="3 4">
    <name type="scientific">Araneus ventricosus</name>
    <name type="common">Orbweaver spider</name>
    <name type="synonym">Epeira ventricosa</name>
    <dbReference type="NCBI Taxonomy" id="182803"/>
    <lineage>
        <taxon>Eukaryota</taxon>
        <taxon>Metazoa</taxon>
        <taxon>Ecdysozoa</taxon>
        <taxon>Arthropoda</taxon>
        <taxon>Chelicerata</taxon>
        <taxon>Arachnida</taxon>
        <taxon>Araneae</taxon>
        <taxon>Araneomorphae</taxon>
        <taxon>Entelegynae</taxon>
        <taxon>Araneoidea</taxon>
        <taxon>Araneidae</taxon>
        <taxon>Araneus</taxon>
    </lineage>
</organism>
<dbReference type="EMBL" id="BGPR01116211">
    <property type="protein sequence ID" value="GBN06357.1"/>
    <property type="molecule type" value="Genomic_DNA"/>
</dbReference>
<keyword evidence="4" id="KW-1185">Reference proteome</keyword>
<evidence type="ECO:0000313" key="3">
    <source>
        <dbReference type="EMBL" id="GBN06357.1"/>
    </source>
</evidence>
<evidence type="ECO:0000256" key="1">
    <source>
        <dbReference type="PROSITE-ProRule" id="PRU00042"/>
    </source>
</evidence>
<dbReference type="PROSITE" id="PS00028">
    <property type="entry name" value="ZINC_FINGER_C2H2_1"/>
    <property type="match status" value="1"/>
</dbReference>
<proteinExistence type="predicted"/>
<dbReference type="InterPro" id="IPR013087">
    <property type="entry name" value="Znf_C2H2_type"/>
</dbReference>
<reference evidence="3 4" key="1">
    <citation type="journal article" date="2019" name="Sci. Rep.">
        <title>Orb-weaving spider Araneus ventricosus genome elucidates the spidroin gene catalogue.</title>
        <authorList>
            <person name="Kono N."/>
            <person name="Nakamura H."/>
            <person name="Ohtoshi R."/>
            <person name="Moran D.A.P."/>
            <person name="Shinohara A."/>
            <person name="Yoshida Y."/>
            <person name="Fujiwara M."/>
            <person name="Mori M."/>
            <person name="Tomita M."/>
            <person name="Arakawa K."/>
        </authorList>
    </citation>
    <scope>NUCLEOTIDE SEQUENCE [LARGE SCALE GENOMIC DNA]</scope>
</reference>
<name>A0A4Y2KXN4_ARAVE</name>
<dbReference type="AlphaFoldDB" id="A0A4Y2KXN4"/>
<keyword evidence="1" id="KW-0863">Zinc-finger</keyword>
<dbReference type="SMART" id="SM00355">
    <property type="entry name" value="ZnF_C2H2"/>
    <property type="match status" value="1"/>
</dbReference>
<dbReference type="PROSITE" id="PS50157">
    <property type="entry name" value="ZINC_FINGER_C2H2_2"/>
    <property type="match status" value="1"/>
</dbReference>
<evidence type="ECO:0000259" key="2">
    <source>
        <dbReference type="PROSITE" id="PS50157"/>
    </source>
</evidence>
<protein>
    <recommendedName>
        <fullName evidence="2">C2H2-type domain-containing protein</fullName>
    </recommendedName>
</protein>
<dbReference type="Proteomes" id="UP000499080">
    <property type="component" value="Unassembled WGS sequence"/>
</dbReference>
<keyword evidence="1" id="KW-0862">Zinc</keyword>
<accession>A0A4Y2KXN4</accession>
<dbReference type="InterPro" id="IPR036236">
    <property type="entry name" value="Znf_C2H2_sf"/>
</dbReference>
<dbReference type="GO" id="GO:0008270">
    <property type="term" value="F:zinc ion binding"/>
    <property type="evidence" value="ECO:0007669"/>
    <property type="project" value="UniProtKB-KW"/>
</dbReference>